<evidence type="ECO:0000313" key="8">
    <source>
        <dbReference type="EMBL" id="AII88333.1"/>
    </source>
</evidence>
<feature type="domain" description="EamA" evidence="7">
    <location>
        <begin position="12"/>
        <end position="142"/>
    </location>
</feature>
<feature type="domain" description="EamA" evidence="7">
    <location>
        <begin position="151"/>
        <end position="281"/>
    </location>
</feature>
<dbReference type="EMBL" id="CP003984">
    <property type="protein sequence ID" value="AII88333.1"/>
    <property type="molecule type" value="Genomic_DNA"/>
</dbReference>
<feature type="transmembrane region" description="Helical" evidence="6">
    <location>
        <begin position="210"/>
        <end position="231"/>
    </location>
</feature>
<evidence type="ECO:0000256" key="6">
    <source>
        <dbReference type="SAM" id="Phobius"/>
    </source>
</evidence>
<accession>A0AAN0RLB6</accession>
<dbReference type="Pfam" id="PF00892">
    <property type="entry name" value="EamA"/>
    <property type="match status" value="2"/>
</dbReference>
<comment type="subcellular location">
    <subcellularLocation>
        <location evidence="1">Membrane</location>
        <topology evidence="1">Multi-pass membrane protein</topology>
    </subcellularLocation>
</comment>
<evidence type="ECO:0000259" key="7">
    <source>
        <dbReference type="Pfam" id="PF00892"/>
    </source>
</evidence>
<dbReference type="KEGG" id="ptp:RCA23_c28250"/>
<feature type="transmembrane region" description="Helical" evidence="6">
    <location>
        <begin position="238"/>
        <end position="258"/>
    </location>
</feature>
<dbReference type="AlphaFoldDB" id="A0AAN0RLB6"/>
<dbReference type="InterPro" id="IPR037185">
    <property type="entry name" value="EmrE-like"/>
</dbReference>
<dbReference type="Gene3D" id="1.10.3730.20">
    <property type="match status" value="1"/>
</dbReference>
<evidence type="ECO:0000256" key="3">
    <source>
        <dbReference type="ARBA" id="ARBA00022692"/>
    </source>
</evidence>
<feature type="transmembrane region" description="Helical" evidence="6">
    <location>
        <begin position="103"/>
        <end position="121"/>
    </location>
</feature>
<evidence type="ECO:0000313" key="9">
    <source>
        <dbReference type="Proteomes" id="UP000028680"/>
    </source>
</evidence>
<gene>
    <name evidence="8" type="ORF">RCA23_c28250</name>
</gene>
<dbReference type="GO" id="GO:0016020">
    <property type="term" value="C:membrane"/>
    <property type="evidence" value="ECO:0007669"/>
    <property type="project" value="UniProtKB-SubCell"/>
</dbReference>
<dbReference type="SUPFAM" id="SSF103481">
    <property type="entry name" value="Multidrug resistance efflux transporter EmrE"/>
    <property type="match status" value="2"/>
</dbReference>
<protein>
    <recommendedName>
        <fullName evidence="7">EamA domain-containing protein</fullName>
    </recommendedName>
</protein>
<comment type="similarity">
    <text evidence="2">Belongs to the drug/metabolite transporter (DMT) superfamily. 10 TMS drug/metabolite exporter (DME) (TC 2.A.7.3) family.</text>
</comment>
<sequence length="297" mass="31925">MSEKAADRPIVGALWMGLSGLCFIGVYVGVKLVGTRLPAAESAFLRYALGLVFLLPVLRGLLREGLTWQVTKLGAGRAFLHTFAVTLWFYAMARIPVAEVSAMGYLTPIFVTLGAVVILGERLALRRGLAIVVAILGVLVILRPGIREITPGHIAMLGTTLCFGVSYLIAKRLTDLASADMVVALLSVGVTIGLIPLTIPVWIAPTSFEVGMLMAVATFAVAGHYSMTFAFRSAPLTVTQPVGFLQLIWSVATGYFLFGEHIDALVILGGTIIVGSVLYLTLREAQLKRKRERKTPL</sequence>
<keyword evidence="5 6" id="KW-0472">Membrane</keyword>
<dbReference type="PANTHER" id="PTHR22911">
    <property type="entry name" value="ACYL-MALONYL CONDENSING ENZYME-RELATED"/>
    <property type="match status" value="1"/>
</dbReference>
<evidence type="ECO:0000256" key="5">
    <source>
        <dbReference type="ARBA" id="ARBA00023136"/>
    </source>
</evidence>
<name>A0AAN0RLB6_9RHOB</name>
<feature type="transmembrane region" description="Helical" evidence="6">
    <location>
        <begin position="152"/>
        <end position="170"/>
    </location>
</feature>
<organism evidence="8 9">
    <name type="scientific">Planktomarina temperata RCA23</name>
    <dbReference type="NCBI Taxonomy" id="666509"/>
    <lineage>
        <taxon>Bacteria</taxon>
        <taxon>Pseudomonadati</taxon>
        <taxon>Pseudomonadota</taxon>
        <taxon>Alphaproteobacteria</taxon>
        <taxon>Rhodobacterales</taxon>
        <taxon>Paracoccaceae</taxon>
        <taxon>Planktomarina</taxon>
    </lineage>
</organism>
<feature type="transmembrane region" description="Helical" evidence="6">
    <location>
        <begin position="12"/>
        <end position="32"/>
    </location>
</feature>
<feature type="transmembrane region" description="Helical" evidence="6">
    <location>
        <begin position="44"/>
        <end position="62"/>
    </location>
</feature>
<feature type="transmembrane region" description="Helical" evidence="6">
    <location>
        <begin position="182"/>
        <end position="204"/>
    </location>
</feature>
<feature type="transmembrane region" description="Helical" evidence="6">
    <location>
        <begin position="264"/>
        <end position="282"/>
    </location>
</feature>
<evidence type="ECO:0000256" key="4">
    <source>
        <dbReference type="ARBA" id="ARBA00022989"/>
    </source>
</evidence>
<dbReference type="PANTHER" id="PTHR22911:SF6">
    <property type="entry name" value="SOLUTE CARRIER FAMILY 35 MEMBER G1"/>
    <property type="match status" value="1"/>
</dbReference>
<evidence type="ECO:0000256" key="1">
    <source>
        <dbReference type="ARBA" id="ARBA00004141"/>
    </source>
</evidence>
<dbReference type="RefSeq" id="WP_044050897.1">
    <property type="nucleotide sequence ID" value="NZ_CP003984.1"/>
</dbReference>
<feature type="transmembrane region" description="Helical" evidence="6">
    <location>
        <begin position="128"/>
        <end position="146"/>
    </location>
</feature>
<dbReference type="GeneID" id="93367331"/>
<reference evidence="8 9" key="1">
    <citation type="journal article" date="2014" name="ISME J.">
        <title>Adaptation of an abundant Roseobacter RCA organism to pelagic systems revealed by genomic and transcriptomic analyses.</title>
        <authorList>
            <person name="Voget S."/>
            <person name="Wemheuer B."/>
            <person name="Brinkhoff T."/>
            <person name="Vollmers J."/>
            <person name="Dietrich S."/>
            <person name="Giebel H.A."/>
            <person name="Beardsley C."/>
            <person name="Sardemann C."/>
            <person name="Bakenhus I."/>
            <person name="Billerbeck S."/>
            <person name="Daniel R."/>
            <person name="Simon M."/>
        </authorList>
    </citation>
    <scope>NUCLEOTIDE SEQUENCE [LARGE SCALE GENOMIC DNA]</scope>
    <source>
        <strain evidence="8 9">RCA23</strain>
    </source>
</reference>
<evidence type="ECO:0000256" key="2">
    <source>
        <dbReference type="ARBA" id="ARBA00009853"/>
    </source>
</evidence>
<feature type="transmembrane region" description="Helical" evidence="6">
    <location>
        <begin position="74"/>
        <end position="91"/>
    </location>
</feature>
<keyword evidence="3 6" id="KW-0812">Transmembrane</keyword>
<proteinExistence type="inferred from homology"/>
<dbReference type="Proteomes" id="UP000028680">
    <property type="component" value="Chromosome"/>
</dbReference>
<keyword evidence="4 6" id="KW-1133">Transmembrane helix</keyword>
<dbReference type="InterPro" id="IPR000620">
    <property type="entry name" value="EamA_dom"/>
</dbReference>
<keyword evidence="9" id="KW-1185">Reference proteome</keyword>